<proteinExistence type="inferred from homology"/>
<dbReference type="STRING" id="1835702.A0A1F5LBU9"/>
<keyword evidence="4 5" id="KW-0505">Motor protein</keyword>
<feature type="coiled-coil region" evidence="6">
    <location>
        <begin position="601"/>
        <end position="656"/>
    </location>
</feature>
<dbReference type="InterPro" id="IPR036961">
    <property type="entry name" value="Kinesin_motor_dom_sf"/>
</dbReference>
<feature type="region of interest" description="Disordered" evidence="7">
    <location>
        <begin position="184"/>
        <end position="241"/>
    </location>
</feature>
<sequence>MLPKQPQASLFQVFLRLRPPIAQKDESERFLAVEPPETSQDDAEIVPAVPTHITLQPPNDTRKRAVEKFGFTKVFEEAASQLDVFHDTGMEPIIRGVLKENRDGLVATLGVTGSGKSHTILGSKTERGMTQMALDVIFRSLEPTVKTDDGSITPIMLASLAATDVSEAQLFSAQTFLEAVYGESTGRSSRAQTPMSPSRANTPLTVRSPLALNSPHGPSTPRPNPPSSCLPRPRSKPGSPRKVDAALINRLHHTARAALGQDSPEHTGPVTSALYNPLPYTHSNVFESQLAKSRLYVLKEPAPALNFPRRNIRERQGTLPRLPDMSHLSVDMDSNADFVVLVSMYEVYNDRIFDLLSPAIVPGQGTMSRGNNQKDRRRPLLFKPTEGSPDRKLVAGLRKIACGTYEEALAILDVGLTERKVTGTGMNSVSSRSHGFFSLEVKKRTFSKRTGEANWVGNALTVVDLAGSERARTAKTAGATLAEAGKINESLMYLGQCLQMQSNIQDGMKTALVPYRQCKLTELLFSNSFPSPHQMSRGQYPQKAIMIVTADPLGDFNATSQILRYSALAREVTVPRAPSITESIISASGSHRSVSGRASVRDGAAEELERAAGEITRLTRDCHGLAVKLAEEEIARSEIEARLRATEERCLMIEQDVREECWAEMDEKMEEERRRWQNAWDEQLGRNDEHIDKKVELVSRGFQIFEDPNSNARMEELEQENDDLRRRLAAIEREMHSQSPTRKPRAKNATPARANLLSRESDIENALQRMDQLKLADTMFAPPSPGASPIKKHRKMGTRKWDLAPEEDI</sequence>
<feature type="compositionally biased region" description="Pro residues" evidence="7">
    <location>
        <begin position="218"/>
        <end position="228"/>
    </location>
</feature>
<evidence type="ECO:0000256" key="4">
    <source>
        <dbReference type="ARBA" id="ARBA00023175"/>
    </source>
</evidence>
<keyword evidence="1" id="KW-0493">Microtubule</keyword>
<dbReference type="FunFam" id="3.40.850.10:FF:000120">
    <property type="entry name" value="Kinesin family protein"/>
    <property type="match status" value="1"/>
</dbReference>
<accession>A0A1F5LBU9</accession>
<evidence type="ECO:0000256" key="7">
    <source>
        <dbReference type="SAM" id="MobiDB-lite"/>
    </source>
</evidence>
<evidence type="ECO:0000256" key="6">
    <source>
        <dbReference type="SAM" id="Coils"/>
    </source>
</evidence>
<dbReference type="OrthoDB" id="123929at2759"/>
<dbReference type="GO" id="GO:0005634">
    <property type="term" value="C:nucleus"/>
    <property type="evidence" value="ECO:0007669"/>
    <property type="project" value="TreeGrafter"/>
</dbReference>
<feature type="region of interest" description="Disordered" evidence="7">
    <location>
        <begin position="733"/>
        <end position="809"/>
    </location>
</feature>
<dbReference type="GO" id="GO:0005871">
    <property type="term" value="C:kinesin complex"/>
    <property type="evidence" value="ECO:0007669"/>
    <property type="project" value="TreeGrafter"/>
</dbReference>
<dbReference type="Gene3D" id="3.40.850.10">
    <property type="entry name" value="Kinesin motor domain"/>
    <property type="match status" value="2"/>
</dbReference>
<evidence type="ECO:0000256" key="5">
    <source>
        <dbReference type="PROSITE-ProRule" id="PRU00283"/>
    </source>
</evidence>
<keyword evidence="6" id="KW-0175">Coiled coil</keyword>
<dbReference type="RefSeq" id="XP_022486004.1">
    <property type="nucleotide sequence ID" value="XM_022634128.1"/>
</dbReference>
<keyword evidence="3 5" id="KW-0067">ATP-binding</keyword>
<dbReference type="SUPFAM" id="SSF52540">
    <property type="entry name" value="P-loop containing nucleoside triphosphate hydrolases"/>
    <property type="match status" value="1"/>
</dbReference>
<feature type="compositionally biased region" description="Polar residues" evidence="7">
    <location>
        <begin position="185"/>
        <end position="205"/>
    </location>
</feature>
<evidence type="ECO:0000256" key="2">
    <source>
        <dbReference type="ARBA" id="ARBA00022741"/>
    </source>
</evidence>
<dbReference type="PANTHER" id="PTHR24115">
    <property type="entry name" value="KINESIN-RELATED"/>
    <property type="match status" value="1"/>
</dbReference>
<dbReference type="GO" id="GO:0005524">
    <property type="term" value="F:ATP binding"/>
    <property type="evidence" value="ECO:0007669"/>
    <property type="project" value="UniProtKB-UniRule"/>
</dbReference>
<dbReference type="GO" id="GO:0016887">
    <property type="term" value="F:ATP hydrolysis activity"/>
    <property type="evidence" value="ECO:0007669"/>
    <property type="project" value="TreeGrafter"/>
</dbReference>
<name>A0A1F5LBU9_PENAI</name>
<comment type="caution">
    <text evidence="9">The sequence shown here is derived from an EMBL/GenBank/DDBJ whole genome shotgun (WGS) entry which is preliminary data.</text>
</comment>
<dbReference type="GO" id="GO:0008017">
    <property type="term" value="F:microtubule binding"/>
    <property type="evidence" value="ECO:0007669"/>
    <property type="project" value="InterPro"/>
</dbReference>
<dbReference type="GO" id="GO:0005874">
    <property type="term" value="C:microtubule"/>
    <property type="evidence" value="ECO:0007669"/>
    <property type="project" value="UniProtKB-KW"/>
</dbReference>
<dbReference type="GO" id="GO:0007018">
    <property type="term" value="P:microtubule-based movement"/>
    <property type="evidence" value="ECO:0007669"/>
    <property type="project" value="InterPro"/>
</dbReference>
<dbReference type="PROSITE" id="PS50067">
    <property type="entry name" value="KINESIN_MOTOR_2"/>
    <property type="match status" value="1"/>
</dbReference>
<dbReference type="FunFam" id="3.40.850.10:FF:000091">
    <property type="entry name" value="Kinesin family protein"/>
    <property type="match status" value="1"/>
</dbReference>
<dbReference type="Pfam" id="PF00225">
    <property type="entry name" value="Kinesin"/>
    <property type="match status" value="2"/>
</dbReference>
<dbReference type="AlphaFoldDB" id="A0A1F5LBU9"/>
<evidence type="ECO:0000313" key="9">
    <source>
        <dbReference type="EMBL" id="OGE50557.1"/>
    </source>
</evidence>
<keyword evidence="10" id="KW-1185">Reference proteome</keyword>
<evidence type="ECO:0000256" key="1">
    <source>
        <dbReference type="ARBA" id="ARBA00022701"/>
    </source>
</evidence>
<feature type="binding site" evidence="5">
    <location>
        <begin position="110"/>
        <end position="117"/>
    </location>
    <ligand>
        <name>ATP</name>
        <dbReference type="ChEBI" id="CHEBI:30616"/>
    </ligand>
</feature>
<protein>
    <recommendedName>
        <fullName evidence="8">Kinesin motor domain-containing protein</fullName>
    </recommendedName>
</protein>
<reference evidence="9 10" key="1">
    <citation type="journal article" date="2016" name="Sci. Rep.">
        <title>Penicillium arizonense, a new, genome sequenced fungal species, reveals a high chemical diversity in secreted metabolites.</title>
        <authorList>
            <person name="Grijseels S."/>
            <person name="Nielsen J.C."/>
            <person name="Randelovic M."/>
            <person name="Nielsen J."/>
            <person name="Nielsen K.F."/>
            <person name="Workman M."/>
            <person name="Frisvad J.C."/>
        </authorList>
    </citation>
    <scope>NUCLEOTIDE SEQUENCE [LARGE SCALE GENOMIC DNA]</scope>
    <source>
        <strain evidence="9 10">CBS 141311</strain>
    </source>
</reference>
<gene>
    <name evidence="9" type="ORF">PENARI_c016G08493</name>
</gene>
<dbReference type="InterPro" id="IPR027640">
    <property type="entry name" value="Kinesin-like_fam"/>
</dbReference>
<keyword evidence="2 5" id="KW-0547">Nucleotide-binding</keyword>
<evidence type="ECO:0000259" key="8">
    <source>
        <dbReference type="PROSITE" id="PS50067"/>
    </source>
</evidence>
<comment type="similarity">
    <text evidence="5">Belongs to the TRAFAC class myosin-kinesin ATPase superfamily. Kinesin family.</text>
</comment>
<feature type="domain" description="Kinesin motor" evidence="8">
    <location>
        <begin position="10"/>
        <end position="572"/>
    </location>
</feature>
<dbReference type="GeneID" id="34578862"/>
<dbReference type="SMART" id="SM00129">
    <property type="entry name" value="KISc"/>
    <property type="match status" value="1"/>
</dbReference>
<evidence type="ECO:0000313" key="10">
    <source>
        <dbReference type="Proteomes" id="UP000177622"/>
    </source>
</evidence>
<dbReference type="GO" id="GO:0003777">
    <property type="term" value="F:microtubule motor activity"/>
    <property type="evidence" value="ECO:0007669"/>
    <property type="project" value="InterPro"/>
</dbReference>
<organism evidence="9 10">
    <name type="scientific">Penicillium arizonense</name>
    <dbReference type="NCBI Taxonomy" id="1835702"/>
    <lineage>
        <taxon>Eukaryota</taxon>
        <taxon>Fungi</taxon>
        <taxon>Dikarya</taxon>
        <taxon>Ascomycota</taxon>
        <taxon>Pezizomycotina</taxon>
        <taxon>Eurotiomycetes</taxon>
        <taxon>Eurotiomycetidae</taxon>
        <taxon>Eurotiales</taxon>
        <taxon>Aspergillaceae</taxon>
        <taxon>Penicillium</taxon>
    </lineage>
</organism>
<dbReference type="EMBL" id="LXJU01000016">
    <property type="protein sequence ID" value="OGE50557.1"/>
    <property type="molecule type" value="Genomic_DNA"/>
</dbReference>
<dbReference type="PANTHER" id="PTHR24115:SF1008">
    <property type="entry name" value="KINESIN-LIKE PROTEIN SUBITO"/>
    <property type="match status" value="1"/>
</dbReference>
<feature type="region of interest" description="Disordered" evidence="7">
    <location>
        <begin position="366"/>
        <end position="387"/>
    </location>
</feature>
<dbReference type="InterPro" id="IPR027417">
    <property type="entry name" value="P-loop_NTPase"/>
</dbReference>
<dbReference type="InterPro" id="IPR001752">
    <property type="entry name" value="Kinesin_motor_dom"/>
</dbReference>
<evidence type="ECO:0000256" key="3">
    <source>
        <dbReference type="ARBA" id="ARBA00022840"/>
    </source>
</evidence>
<dbReference type="Proteomes" id="UP000177622">
    <property type="component" value="Unassembled WGS sequence"/>
</dbReference>